<dbReference type="CTD" id="188199"/>
<evidence type="ECO:0000313" key="10">
    <source>
        <dbReference type="WormBase" id="T06G6.7"/>
    </source>
</evidence>
<dbReference type="AlphaFoldDB" id="O18053"/>
<feature type="transmembrane region" description="Helical" evidence="5">
    <location>
        <begin position="326"/>
        <end position="345"/>
    </location>
</feature>
<dbReference type="Gene3D" id="1.20.1070.10">
    <property type="entry name" value="Rhodopsin 7-helix transmembrane proteins"/>
    <property type="match status" value="1"/>
</dbReference>
<dbReference type="AGR" id="WB:WBGene00005835"/>
<dbReference type="GO" id="GO:0008528">
    <property type="term" value="F:G protein-coupled peptide receptor activity"/>
    <property type="evidence" value="ECO:0007669"/>
    <property type="project" value="InterPro"/>
</dbReference>
<keyword evidence="4 5" id="KW-0472">Membrane</keyword>
<dbReference type="PANTHER" id="PTHR22751:SF63">
    <property type="entry name" value="G-PROTEIN COUPLED RECEPTORS FAMILY 1 PROFILE DOMAIN-CONTAINING PROTEIN"/>
    <property type="match status" value="1"/>
</dbReference>
<dbReference type="InterPro" id="IPR019427">
    <property type="entry name" value="7TM_GPCR_serpentine_rcpt_Srw"/>
</dbReference>
<evidence type="ECO:0000259" key="7">
    <source>
        <dbReference type="PROSITE" id="PS50262"/>
    </source>
</evidence>
<feature type="transmembrane region" description="Helical" evidence="5">
    <location>
        <begin position="162"/>
        <end position="182"/>
    </location>
</feature>
<feature type="transmembrane region" description="Helical" evidence="5">
    <location>
        <begin position="280"/>
        <end position="306"/>
    </location>
</feature>
<protein>
    <submittedName>
        <fullName evidence="8">G-protein coupled receptors family 1 profile domain-containing protein</fullName>
    </submittedName>
</protein>
<dbReference type="KEGG" id="cel:CELE_T06G6.7"/>
<feature type="domain" description="G-protein coupled receptors family 1 profile" evidence="7">
    <location>
        <begin position="54"/>
        <end position="338"/>
    </location>
</feature>
<dbReference type="PIR" id="T24620">
    <property type="entry name" value="T24620"/>
</dbReference>
<dbReference type="InterPro" id="IPR017452">
    <property type="entry name" value="GPCR_Rhodpsn_7TM"/>
</dbReference>
<accession>O18053</accession>
<evidence type="ECO:0000313" key="8">
    <source>
        <dbReference type="EMBL" id="CAB04706.2"/>
    </source>
</evidence>
<keyword evidence="8" id="KW-0675">Receptor</keyword>
<dbReference type="PaxDb" id="6239-T06G6.7"/>
<dbReference type="GO" id="GO:0016020">
    <property type="term" value="C:membrane"/>
    <property type="evidence" value="ECO:0007669"/>
    <property type="project" value="UniProtKB-SubCell"/>
</dbReference>
<keyword evidence="6" id="KW-0732">Signal</keyword>
<dbReference type="SMR" id="O18053"/>
<dbReference type="Proteomes" id="UP000001940">
    <property type="component" value="Chromosome I"/>
</dbReference>
<evidence type="ECO:0000256" key="4">
    <source>
        <dbReference type="ARBA" id="ARBA00023136"/>
    </source>
</evidence>
<evidence type="ECO:0000256" key="5">
    <source>
        <dbReference type="SAM" id="Phobius"/>
    </source>
</evidence>
<evidence type="ECO:0000313" key="9">
    <source>
        <dbReference type="Proteomes" id="UP000001940"/>
    </source>
</evidence>
<dbReference type="EMBL" id="BX284601">
    <property type="protein sequence ID" value="CAB04706.2"/>
    <property type="molecule type" value="Genomic_DNA"/>
</dbReference>
<feature type="transmembrane region" description="Helical" evidence="5">
    <location>
        <begin position="44"/>
        <end position="62"/>
    </location>
</feature>
<sequence length="379" mass="43570">MFCEKIFILLLFLFLTPTHSHQGHDDTPKDSLLQNISRSAHFFNKIFSVLGVILISFHLLILTKKSMRISSVNSIMIGIAICDLLSMGNMVRSEFFEINLQGTHCKPPASLRLTQFNWFLTSFHTGLRRCSFWLGVIIVLVRYLIITNVLKNSFRFSCPKFGYRISIISFLLSTILSVLFFFQYQFVEISKWAPGLDCGLESIYLESRNYPEFSVYGRLCNEFSAIHDGLFHRIQAVIEGIFGKFIPCVLLPVLTMMLIMKLRSSDQNAARNQKKDRATVIVIFIAITYLLTELPLAFVYLADAIWHYDKNAQTIIKHLELLCNAIYTATASIDCVICFVMSTAYRKTVRELLPRRLYFFDKTTNLPASKQSRLSRITP</sequence>
<evidence type="ECO:0000256" key="1">
    <source>
        <dbReference type="ARBA" id="ARBA00004370"/>
    </source>
</evidence>
<evidence type="ECO:0000256" key="6">
    <source>
        <dbReference type="SAM" id="SignalP"/>
    </source>
</evidence>
<dbReference type="Pfam" id="PF10324">
    <property type="entry name" value="7TM_GPCR_Srw"/>
    <property type="match status" value="1"/>
</dbReference>
<proteinExistence type="predicted"/>
<feature type="transmembrane region" description="Helical" evidence="5">
    <location>
        <begin position="74"/>
        <end position="91"/>
    </location>
</feature>
<reference evidence="8 9" key="1">
    <citation type="journal article" date="1998" name="Science">
        <title>Genome sequence of the nematode C. elegans: a platform for investigating biology.</title>
        <authorList>
            <consortium name="The C. elegans sequencing consortium"/>
            <person name="Sulson J.E."/>
            <person name="Waterston R."/>
        </authorList>
    </citation>
    <scope>NUCLEOTIDE SEQUENCE [LARGE SCALE GENOMIC DNA]</scope>
    <source>
        <strain evidence="8 9">Bristol N2</strain>
    </source>
</reference>
<feature type="transmembrane region" description="Helical" evidence="5">
    <location>
        <begin position="132"/>
        <end position="150"/>
    </location>
</feature>
<dbReference type="UCSC" id="T06G6.7">
    <property type="organism name" value="c. elegans"/>
</dbReference>
<dbReference type="GeneID" id="188199"/>
<evidence type="ECO:0000256" key="2">
    <source>
        <dbReference type="ARBA" id="ARBA00022692"/>
    </source>
</evidence>
<dbReference type="SUPFAM" id="SSF81321">
    <property type="entry name" value="Family A G protein-coupled receptor-like"/>
    <property type="match status" value="1"/>
</dbReference>
<dbReference type="RefSeq" id="NP_001317729.1">
    <property type="nucleotide sequence ID" value="NM_001330940.2"/>
</dbReference>
<gene>
    <name evidence="8 10" type="primary">srw-88</name>
    <name evidence="8" type="ORF">CELE_T06G6.7</name>
    <name evidence="10" type="ORF">T06G6.7</name>
</gene>
<dbReference type="eggNOG" id="ENOG502R62U">
    <property type="taxonomic scope" value="Eukaryota"/>
</dbReference>
<dbReference type="InParanoid" id="O18053"/>
<dbReference type="PANTHER" id="PTHR22751">
    <property type="entry name" value="G-PROTEIN COUPLED RECEPTOR-RELATED"/>
    <property type="match status" value="1"/>
</dbReference>
<comment type="subcellular location">
    <subcellularLocation>
        <location evidence="1">Membrane</location>
    </subcellularLocation>
</comment>
<feature type="signal peptide" evidence="6">
    <location>
        <begin position="1"/>
        <end position="20"/>
    </location>
</feature>
<dbReference type="WormBase" id="T06G6.7">
    <property type="protein sequence ID" value="CE51683"/>
    <property type="gene ID" value="WBGene00005835"/>
    <property type="gene designation" value="srw-88"/>
</dbReference>
<keyword evidence="9" id="KW-1185">Reference proteome</keyword>
<keyword evidence="2 5" id="KW-0812">Transmembrane</keyword>
<feature type="transmembrane region" description="Helical" evidence="5">
    <location>
        <begin position="241"/>
        <end position="259"/>
    </location>
</feature>
<organism evidence="8 9">
    <name type="scientific">Caenorhabditis elegans</name>
    <dbReference type="NCBI Taxonomy" id="6239"/>
    <lineage>
        <taxon>Eukaryota</taxon>
        <taxon>Metazoa</taxon>
        <taxon>Ecdysozoa</taxon>
        <taxon>Nematoda</taxon>
        <taxon>Chromadorea</taxon>
        <taxon>Rhabditida</taxon>
        <taxon>Rhabditina</taxon>
        <taxon>Rhabditomorpha</taxon>
        <taxon>Rhabditoidea</taxon>
        <taxon>Rhabditidae</taxon>
        <taxon>Peloderinae</taxon>
        <taxon>Caenorhabditis</taxon>
    </lineage>
</organism>
<dbReference type="PROSITE" id="PS50262">
    <property type="entry name" value="G_PROTEIN_RECEP_F1_2"/>
    <property type="match status" value="1"/>
</dbReference>
<dbReference type="HOGENOM" id="CLU_043715_0_1_1"/>
<dbReference type="OrthoDB" id="10483280at2759"/>
<feature type="chain" id="PRO_5007921757" evidence="6">
    <location>
        <begin position="21"/>
        <end position="379"/>
    </location>
</feature>
<keyword evidence="3 5" id="KW-1133">Transmembrane helix</keyword>
<dbReference type="CDD" id="cd14978">
    <property type="entry name" value="7tmA_FMRFamide_R-like"/>
    <property type="match status" value="1"/>
</dbReference>
<name>O18053_CAEEL</name>
<evidence type="ECO:0000256" key="3">
    <source>
        <dbReference type="ARBA" id="ARBA00022989"/>
    </source>
</evidence>